<protein>
    <recommendedName>
        <fullName evidence="8">Ribonuclease VapC</fullName>
        <shortName evidence="8">RNase VapC</shortName>
        <ecNumber evidence="8">3.1.-.-</ecNumber>
    </recommendedName>
    <alternativeName>
        <fullName evidence="8">Toxin VapC</fullName>
    </alternativeName>
</protein>
<dbReference type="HAMAP" id="MF_00265">
    <property type="entry name" value="VapC_Nob1"/>
    <property type="match status" value="1"/>
</dbReference>
<proteinExistence type="inferred from homology"/>
<dbReference type="Proteomes" id="UP000192505">
    <property type="component" value="Unassembled WGS sequence"/>
</dbReference>
<comment type="caution">
    <text evidence="10">The sequence shown here is derived from an EMBL/GenBank/DDBJ whole genome shotgun (WGS) entry which is preliminary data.</text>
</comment>
<feature type="binding site" evidence="8">
    <location>
        <position position="96"/>
    </location>
    <ligand>
        <name>Mg(2+)</name>
        <dbReference type="ChEBI" id="CHEBI:18420"/>
    </ligand>
</feature>
<evidence type="ECO:0000256" key="8">
    <source>
        <dbReference type="HAMAP-Rule" id="MF_00265"/>
    </source>
</evidence>
<evidence type="ECO:0000256" key="5">
    <source>
        <dbReference type="ARBA" id="ARBA00022801"/>
    </source>
</evidence>
<dbReference type="EMBL" id="MTEI01000002">
    <property type="protein sequence ID" value="OQW89166.1"/>
    <property type="molecule type" value="Genomic_DNA"/>
</dbReference>
<name>A0A1W9KX11_9BURK</name>
<comment type="function">
    <text evidence="8">Toxic component of a toxin-antitoxin (TA) system. An RNase.</text>
</comment>
<keyword evidence="8" id="KW-0800">Toxin</keyword>
<evidence type="ECO:0000313" key="10">
    <source>
        <dbReference type="EMBL" id="OQW89166.1"/>
    </source>
</evidence>
<evidence type="ECO:0000256" key="7">
    <source>
        <dbReference type="ARBA" id="ARBA00038093"/>
    </source>
</evidence>
<gene>
    <name evidence="8" type="primary">vapC</name>
    <name evidence="10" type="ORF">BWK72_04205</name>
</gene>
<evidence type="ECO:0000313" key="11">
    <source>
        <dbReference type="Proteomes" id="UP000192505"/>
    </source>
</evidence>
<dbReference type="InterPro" id="IPR029060">
    <property type="entry name" value="PIN-like_dom_sf"/>
</dbReference>
<organism evidence="10 11">
    <name type="scientific">Rhodoferax ferrireducens</name>
    <dbReference type="NCBI Taxonomy" id="192843"/>
    <lineage>
        <taxon>Bacteria</taxon>
        <taxon>Pseudomonadati</taxon>
        <taxon>Pseudomonadota</taxon>
        <taxon>Betaproteobacteria</taxon>
        <taxon>Burkholderiales</taxon>
        <taxon>Comamonadaceae</taxon>
        <taxon>Rhodoferax</taxon>
    </lineage>
</organism>
<evidence type="ECO:0000256" key="6">
    <source>
        <dbReference type="ARBA" id="ARBA00022842"/>
    </source>
</evidence>
<dbReference type="GO" id="GO:0000287">
    <property type="term" value="F:magnesium ion binding"/>
    <property type="evidence" value="ECO:0007669"/>
    <property type="project" value="UniProtKB-UniRule"/>
</dbReference>
<evidence type="ECO:0000256" key="2">
    <source>
        <dbReference type="ARBA" id="ARBA00022649"/>
    </source>
</evidence>
<dbReference type="GO" id="GO:0004540">
    <property type="term" value="F:RNA nuclease activity"/>
    <property type="evidence" value="ECO:0007669"/>
    <property type="project" value="InterPro"/>
</dbReference>
<dbReference type="PANTHER" id="PTHR33653">
    <property type="entry name" value="RIBONUCLEASE VAPC2"/>
    <property type="match status" value="1"/>
</dbReference>
<feature type="domain" description="PIN" evidence="9">
    <location>
        <begin position="4"/>
        <end position="121"/>
    </location>
</feature>
<reference evidence="10 11" key="1">
    <citation type="submission" date="2017-01" db="EMBL/GenBank/DDBJ databases">
        <title>Novel large sulfur bacteria in the metagenomes of groundwater-fed chemosynthetic microbial mats in the Lake Huron basin.</title>
        <authorList>
            <person name="Sharrar A.M."/>
            <person name="Flood B.E."/>
            <person name="Bailey J.V."/>
            <person name="Jones D.S."/>
            <person name="Biddanda B."/>
            <person name="Ruberg S.A."/>
            <person name="Marcus D.N."/>
            <person name="Dick G.J."/>
        </authorList>
    </citation>
    <scope>NUCLEOTIDE SEQUENCE [LARGE SCALE GENOMIC DNA]</scope>
    <source>
        <strain evidence="10">A7</strain>
    </source>
</reference>
<comment type="similarity">
    <text evidence="7 8">Belongs to the PINc/VapC protein family.</text>
</comment>
<dbReference type="AlphaFoldDB" id="A0A1W9KX11"/>
<dbReference type="GO" id="GO:0090729">
    <property type="term" value="F:toxin activity"/>
    <property type="evidence" value="ECO:0007669"/>
    <property type="project" value="UniProtKB-KW"/>
</dbReference>
<keyword evidence="6 8" id="KW-0460">Magnesium</keyword>
<keyword evidence="3 8" id="KW-0540">Nuclease</keyword>
<keyword evidence="5 8" id="KW-0378">Hydrolase</keyword>
<dbReference type="GO" id="GO:0016787">
    <property type="term" value="F:hydrolase activity"/>
    <property type="evidence" value="ECO:0007669"/>
    <property type="project" value="UniProtKB-KW"/>
</dbReference>
<dbReference type="InterPro" id="IPR050556">
    <property type="entry name" value="Type_II_TA_system_RNase"/>
</dbReference>
<feature type="binding site" evidence="8">
    <location>
        <position position="7"/>
    </location>
    <ligand>
        <name>Mg(2+)</name>
        <dbReference type="ChEBI" id="CHEBI:18420"/>
    </ligand>
</feature>
<evidence type="ECO:0000256" key="4">
    <source>
        <dbReference type="ARBA" id="ARBA00022723"/>
    </source>
</evidence>
<sequence>MKQVLVDTCAWIDFLRQPQGTLGDQVAVLLANDEAAMCGVTQAELLQGAKGRKEQAQLDFLLANVACLEITAADWLGAGLALRETRAQGLQIPLTDALIAACARRNRVAVLTLDRHFQHLGVELV</sequence>
<keyword evidence="2 8" id="KW-1277">Toxin-antitoxin system</keyword>
<dbReference type="PANTHER" id="PTHR33653:SF1">
    <property type="entry name" value="RIBONUCLEASE VAPC2"/>
    <property type="match status" value="1"/>
</dbReference>
<dbReference type="Gene3D" id="3.40.50.1010">
    <property type="entry name" value="5'-nuclease"/>
    <property type="match status" value="1"/>
</dbReference>
<accession>A0A1W9KX11</accession>
<comment type="cofactor">
    <cofactor evidence="1 8">
        <name>Mg(2+)</name>
        <dbReference type="ChEBI" id="CHEBI:18420"/>
    </cofactor>
</comment>
<dbReference type="SUPFAM" id="SSF88723">
    <property type="entry name" value="PIN domain-like"/>
    <property type="match status" value="1"/>
</dbReference>
<dbReference type="Pfam" id="PF01850">
    <property type="entry name" value="PIN"/>
    <property type="match status" value="1"/>
</dbReference>
<evidence type="ECO:0000256" key="3">
    <source>
        <dbReference type="ARBA" id="ARBA00022722"/>
    </source>
</evidence>
<keyword evidence="4 8" id="KW-0479">Metal-binding</keyword>
<evidence type="ECO:0000256" key="1">
    <source>
        <dbReference type="ARBA" id="ARBA00001946"/>
    </source>
</evidence>
<dbReference type="InterPro" id="IPR002716">
    <property type="entry name" value="PIN_dom"/>
</dbReference>
<dbReference type="EC" id="3.1.-.-" evidence="8"/>
<dbReference type="InterPro" id="IPR022907">
    <property type="entry name" value="VapC_family"/>
</dbReference>
<evidence type="ECO:0000259" key="9">
    <source>
        <dbReference type="Pfam" id="PF01850"/>
    </source>
</evidence>